<name>A0A3M7PXJ7_BRAPC</name>
<proteinExistence type="predicted"/>
<reference evidence="2 3" key="1">
    <citation type="journal article" date="2018" name="Sci. Rep.">
        <title>Genomic signatures of local adaptation to the degree of environmental predictability in rotifers.</title>
        <authorList>
            <person name="Franch-Gras L."/>
            <person name="Hahn C."/>
            <person name="Garcia-Roger E.M."/>
            <person name="Carmona M.J."/>
            <person name="Serra M."/>
            <person name="Gomez A."/>
        </authorList>
    </citation>
    <scope>NUCLEOTIDE SEQUENCE [LARGE SCALE GENOMIC DNA]</scope>
    <source>
        <strain evidence="2">HYR1</strain>
    </source>
</reference>
<evidence type="ECO:0000313" key="3">
    <source>
        <dbReference type="Proteomes" id="UP000276133"/>
    </source>
</evidence>
<protein>
    <submittedName>
        <fullName evidence="2">Uncharacterized protein</fullName>
    </submittedName>
</protein>
<accession>A0A3M7PXJ7</accession>
<dbReference type="AlphaFoldDB" id="A0A3M7PXJ7"/>
<evidence type="ECO:0000313" key="2">
    <source>
        <dbReference type="EMBL" id="RNA03515.1"/>
    </source>
</evidence>
<keyword evidence="1" id="KW-0812">Transmembrane</keyword>
<organism evidence="2 3">
    <name type="scientific">Brachionus plicatilis</name>
    <name type="common">Marine rotifer</name>
    <name type="synonym">Brachionus muelleri</name>
    <dbReference type="NCBI Taxonomy" id="10195"/>
    <lineage>
        <taxon>Eukaryota</taxon>
        <taxon>Metazoa</taxon>
        <taxon>Spiralia</taxon>
        <taxon>Gnathifera</taxon>
        <taxon>Rotifera</taxon>
        <taxon>Eurotatoria</taxon>
        <taxon>Monogononta</taxon>
        <taxon>Pseudotrocha</taxon>
        <taxon>Ploima</taxon>
        <taxon>Brachionidae</taxon>
        <taxon>Brachionus</taxon>
    </lineage>
</organism>
<keyword evidence="1" id="KW-0472">Membrane</keyword>
<gene>
    <name evidence="2" type="ORF">BpHYR1_041713</name>
</gene>
<dbReference type="Proteomes" id="UP000276133">
    <property type="component" value="Unassembled WGS sequence"/>
</dbReference>
<evidence type="ECO:0000256" key="1">
    <source>
        <dbReference type="SAM" id="Phobius"/>
    </source>
</evidence>
<sequence>MNEEDSNHSLLALRNFLTLILSDRQMAVYFKVGRSFGRPSIIWPAKILAAGLNAIVAFRLGGLARGQKKFLVLAIDLVGF</sequence>
<comment type="caution">
    <text evidence="2">The sequence shown here is derived from an EMBL/GenBank/DDBJ whole genome shotgun (WGS) entry which is preliminary data.</text>
</comment>
<keyword evidence="1" id="KW-1133">Transmembrane helix</keyword>
<feature type="transmembrane region" description="Helical" evidence="1">
    <location>
        <begin position="41"/>
        <end position="61"/>
    </location>
</feature>
<keyword evidence="3" id="KW-1185">Reference proteome</keyword>
<dbReference type="EMBL" id="REGN01008463">
    <property type="protein sequence ID" value="RNA03515.1"/>
    <property type="molecule type" value="Genomic_DNA"/>
</dbReference>